<protein>
    <submittedName>
        <fullName evidence="4">Uncharacterized protein YecT (DUF1311 family)</fullName>
    </submittedName>
</protein>
<accession>A0A370GB67</accession>
<gene>
    <name evidence="4" type="ORF">DFR59_1109</name>
</gene>
<feature type="domain" description="Lysozyme inhibitor LprI-like N-terminal" evidence="3">
    <location>
        <begin position="90"/>
        <end position="180"/>
    </location>
</feature>
<feature type="compositionally biased region" description="Polar residues" evidence="1">
    <location>
        <begin position="35"/>
        <end position="46"/>
    </location>
</feature>
<organism evidence="4 5">
    <name type="scientific">Falsibacillus pallidus</name>
    <dbReference type="NCBI Taxonomy" id="493781"/>
    <lineage>
        <taxon>Bacteria</taxon>
        <taxon>Bacillati</taxon>
        <taxon>Bacillota</taxon>
        <taxon>Bacilli</taxon>
        <taxon>Bacillales</taxon>
        <taxon>Bacillaceae</taxon>
        <taxon>Falsibacillus</taxon>
    </lineage>
</organism>
<feature type="region of interest" description="Disordered" evidence="1">
    <location>
        <begin position="21"/>
        <end position="73"/>
    </location>
</feature>
<dbReference type="EMBL" id="QQAY01000010">
    <property type="protein sequence ID" value="RDI41008.1"/>
    <property type="molecule type" value="Genomic_DNA"/>
</dbReference>
<proteinExistence type="predicted"/>
<dbReference type="Pfam" id="PF07007">
    <property type="entry name" value="LprI"/>
    <property type="match status" value="1"/>
</dbReference>
<sequence length="186" mass="21410">MKKSFIGMAMVLILLLAACGNSSEKSNEESDNQQKETQSAENTNPPEDNEKNDTTEQTEKDSSANTGSLKEDYLKKLNEAKKETEEMRKNPTDSSTYALKNIEGNLFDKWDGLLNEIYQVLIKQLPSDKMDQVRKEQREWIKYRDKTAKEASLKYKGGTQEQLEYVAVENNLTADRCFELVEKYMK</sequence>
<evidence type="ECO:0000256" key="2">
    <source>
        <dbReference type="SAM" id="SignalP"/>
    </source>
</evidence>
<keyword evidence="5" id="KW-1185">Reference proteome</keyword>
<evidence type="ECO:0000313" key="4">
    <source>
        <dbReference type="EMBL" id="RDI41008.1"/>
    </source>
</evidence>
<dbReference type="PANTHER" id="PTHR39176">
    <property type="entry name" value="PERIPLASMIC PROTEIN-RELATED"/>
    <property type="match status" value="1"/>
</dbReference>
<feature type="signal peptide" evidence="2">
    <location>
        <begin position="1"/>
        <end position="22"/>
    </location>
</feature>
<dbReference type="Gene3D" id="1.20.1270.180">
    <property type="match status" value="1"/>
</dbReference>
<evidence type="ECO:0000313" key="5">
    <source>
        <dbReference type="Proteomes" id="UP000255326"/>
    </source>
</evidence>
<dbReference type="AlphaFoldDB" id="A0A370GB67"/>
<feature type="chain" id="PRO_5038663742" evidence="2">
    <location>
        <begin position="23"/>
        <end position="186"/>
    </location>
</feature>
<dbReference type="RefSeq" id="WP_114746292.1">
    <property type="nucleotide sequence ID" value="NZ_QQAY01000010.1"/>
</dbReference>
<dbReference type="InterPro" id="IPR009739">
    <property type="entry name" value="LprI-like_N"/>
</dbReference>
<feature type="compositionally biased region" description="Basic and acidic residues" evidence="1">
    <location>
        <begin position="25"/>
        <end position="34"/>
    </location>
</feature>
<keyword evidence="2" id="KW-0732">Signal</keyword>
<evidence type="ECO:0000256" key="1">
    <source>
        <dbReference type="SAM" id="MobiDB-lite"/>
    </source>
</evidence>
<evidence type="ECO:0000259" key="3">
    <source>
        <dbReference type="Pfam" id="PF07007"/>
    </source>
</evidence>
<dbReference type="Proteomes" id="UP000255326">
    <property type="component" value="Unassembled WGS sequence"/>
</dbReference>
<comment type="caution">
    <text evidence="4">The sequence shown here is derived from an EMBL/GenBank/DDBJ whole genome shotgun (WGS) entry which is preliminary data.</text>
</comment>
<reference evidence="4 5" key="1">
    <citation type="submission" date="2018-07" db="EMBL/GenBank/DDBJ databases">
        <title>Genomic Encyclopedia of Type Strains, Phase IV (KMG-IV): sequencing the most valuable type-strain genomes for metagenomic binning, comparative biology and taxonomic classification.</title>
        <authorList>
            <person name="Goeker M."/>
        </authorList>
    </citation>
    <scope>NUCLEOTIDE SEQUENCE [LARGE SCALE GENOMIC DNA]</scope>
    <source>
        <strain evidence="4 5">DSM 25281</strain>
    </source>
</reference>
<feature type="compositionally biased region" description="Basic and acidic residues" evidence="1">
    <location>
        <begin position="48"/>
        <end position="62"/>
    </location>
</feature>
<dbReference type="PROSITE" id="PS51257">
    <property type="entry name" value="PROKAR_LIPOPROTEIN"/>
    <property type="match status" value="1"/>
</dbReference>
<dbReference type="PANTHER" id="PTHR39176:SF1">
    <property type="entry name" value="PERIPLASMIC PROTEIN"/>
    <property type="match status" value="1"/>
</dbReference>
<name>A0A370GB67_9BACI</name>
<dbReference type="OrthoDB" id="2438161at2"/>